<proteinExistence type="predicted"/>
<feature type="compositionally biased region" description="Basic and acidic residues" evidence="1">
    <location>
        <begin position="356"/>
        <end position="370"/>
    </location>
</feature>
<feature type="compositionally biased region" description="Polar residues" evidence="1">
    <location>
        <begin position="414"/>
        <end position="423"/>
    </location>
</feature>
<feature type="compositionally biased region" description="Pro residues" evidence="1">
    <location>
        <begin position="479"/>
        <end position="489"/>
    </location>
</feature>
<feature type="region of interest" description="Disordered" evidence="1">
    <location>
        <begin position="63"/>
        <end position="109"/>
    </location>
</feature>
<evidence type="ECO:0000313" key="2">
    <source>
        <dbReference type="EMBL" id="TFK88775.1"/>
    </source>
</evidence>
<feature type="compositionally biased region" description="Polar residues" evidence="1">
    <location>
        <begin position="289"/>
        <end position="304"/>
    </location>
</feature>
<feature type="region of interest" description="Disordered" evidence="1">
    <location>
        <begin position="152"/>
        <end position="423"/>
    </location>
</feature>
<feature type="compositionally biased region" description="Basic and acidic residues" evidence="1">
    <location>
        <begin position="463"/>
        <end position="476"/>
    </location>
</feature>
<dbReference type="Proteomes" id="UP000308197">
    <property type="component" value="Unassembled WGS sequence"/>
</dbReference>
<sequence length="545" mass="58677">MDSNRPRRANSFTNHARKLSGTVGTFVNAAASALARAAAPSDPDGRHKTKVYGYRSMSKDGVHRVRSADDYRSCASTGPRPTVQPAYPKINSVTERRAHGQRSGNDYYASKASASTDNINKVLPMIAPWLDIEPSHPKNGSVSKQRALPMIYTSQDGPRPSRQRPPPSGPLPPTPRHASGSRGQAKKKEHPVPVQSLDSRPKRADENELVSGYQFPPRATPRHDSIFAPSFVAPSSPATSMSAAMPDSPTLGPASKSFGGLVAPSHGPAASRHAPQRAGNSPFMLVSARSPTESVYCSTGTPTVRRQGAIKRTMSSGEAGVPLPIQHARHRSERTGEAVTTPRHMSSQSPTAPTQHSREPPARTLRRVEQHLPSSPLRSPEPARDHRIKSPDVKPHARNVPRDVEKTRSRTDSLVETETPRSSLQLATASMVEKVQGTMSMHMREAAGARPVKMSSVSAGGADLHRAKSSKADVHMKPAPTPQQSPPNSPEGAVLMMSGGRKGTADLDEERRADVAAWVNSLAGPTREHATQGVRPLNIRKRTVK</sequence>
<dbReference type="EMBL" id="ML211099">
    <property type="protein sequence ID" value="TFK88775.1"/>
    <property type="molecule type" value="Genomic_DNA"/>
</dbReference>
<accession>A0A5C3PGA6</accession>
<feature type="compositionally biased region" description="Basic and acidic residues" evidence="1">
    <location>
        <begin position="381"/>
        <end position="413"/>
    </location>
</feature>
<dbReference type="AlphaFoldDB" id="A0A5C3PGA6"/>
<dbReference type="InParanoid" id="A0A5C3PGA6"/>
<feature type="region of interest" description="Disordered" evidence="1">
    <location>
        <begin position="526"/>
        <end position="545"/>
    </location>
</feature>
<feature type="region of interest" description="Disordered" evidence="1">
    <location>
        <begin position="442"/>
        <end position="509"/>
    </location>
</feature>
<feature type="compositionally biased region" description="Low complexity" evidence="1">
    <location>
        <begin position="233"/>
        <end position="249"/>
    </location>
</feature>
<feature type="compositionally biased region" description="Pro residues" evidence="1">
    <location>
        <begin position="163"/>
        <end position="175"/>
    </location>
</feature>
<gene>
    <name evidence="2" type="ORF">K466DRAFT_56606</name>
</gene>
<feature type="compositionally biased region" description="Polar residues" evidence="1">
    <location>
        <begin position="343"/>
        <end position="355"/>
    </location>
</feature>
<protein>
    <submittedName>
        <fullName evidence="2">Uncharacterized protein</fullName>
    </submittedName>
</protein>
<name>A0A5C3PGA6_9APHY</name>
<organism evidence="2 3">
    <name type="scientific">Polyporus arcularius HHB13444</name>
    <dbReference type="NCBI Taxonomy" id="1314778"/>
    <lineage>
        <taxon>Eukaryota</taxon>
        <taxon>Fungi</taxon>
        <taxon>Dikarya</taxon>
        <taxon>Basidiomycota</taxon>
        <taxon>Agaricomycotina</taxon>
        <taxon>Agaricomycetes</taxon>
        <taxon>Polyporales</taxon>
        <taxon>Polyporaceae</taxon>
        <taxon>Polyporus</taxon>
    </lineage>
</organism>
<feature type="compositionally biased region" description="Basic and acidic residues" evidence="1">
    <location>
        <begin position="63"/>
        <end position="72"/>
    </location>
</feature>
<reference evidence="2 3" key="1">
    <citation type="journal article" date="2019" name="Nat. Ecol. Evol.">
        <title>Megaphylogeny resolves global patterns of mushroom evolution.</title>
        <authorList>
            <person name="Varga T."/>
            <person name="Krizsan K."/>
            <person name="Foldi C."/>
            <person name="Dima B."/>
            <person name="Sanchez-Garcia M."/>
            <person name="Sanchez-Ramirez S."/>
            <person name="Szollosi G.J."/>
            <person name="Szarkandi J.G."/>
            <person name="Papp V."/>
            <person name="Albert L."/>
            <person name="Andreopoulos W."/>
            <person name="Angelini C."/>
            <person name="Antonin V."/>
            <person name="Barry K.W."/>
            <person name="Bougher N.L."/>
            <person name="Buchanan P."/>
            <person name="Buyck B."/>
            <person name="Bense V."/>
            <person name="Catcheside P."/>
            <person name="Chovatia M."/>
            <person name="Cooper J."/>
            <person name="Damon W."/>
            <person name="Desjardin D."/>
            <person name="Finy P."/>
            <person name="Geml J."/>
            <person name="Haridas S."/>
            <person name="Hughes K."/>
            <person name="Justo A."/>
            <person name="Karasinski D."/>
            <person name="Kautmanova I."/>
            <person name="Kiss B."/>
            <person name="Kocsube S."/>
            <person name="Kotiranta H."/>
            <person name="LaButti K.M."/>
            <person name="Lechner B.E."/>
            <person name="Liimatainen K."/>
            <person name="Lipzen A."/>
            <person name="Lukacs Z."/>
            <person name="Mihaltcheva S."/>
            <person name="Morgado L.N."/>
            <person name="Niskanen T."/>
            <person name="Noordeloos M.E."/>
            <person name="Ohm R.A."/>
            <person name="Ortiz-Santana B."/>
            <person name="Ovrebo C."/>
            <person name="Racz N."/>
            <person name="Riley R."/>
            <person name="Savchenko A."/>
            <person name="Shiryaev A."/>
            <person name="Soop K."/>
            <person name="Spirin V."/>
            <person name="Szebenyi C."/>
            <person name="Tomsovsky M."/>
            <person name="Tulloss R.E."/>
            <person name="Uehling J."/>
            <person name="Grigoriev I.V."/>
            <person name="Vagvolgyi C."/>
            <person name="Papp T."/>
            <person name="Martin F.M."/>
            <person name="Miettinen O."/>
            <person name="Hibbett D.S."/>
            <person name="Nagy L.G."/>
        </authorList>
    </citation>
    <scope>NUCLEOTIDE SEQUENCE [LARGE SCALE GENOMIC DNA]</scope>
    <source>
        <strain evidence="2 3">HHB13444</strain>
    </source>
</reference>
<evidence type="ECO:0000313" key="3">
    <source>
        <dbReference type="Proteomes" id="UP000308197"/>
    </source>
</evidence>
<keyword evidence="3" id="KW-1185">Reference proteome</keyword>
<evidence type="ECO:0000256" key="1">
    <source>
        <dbReference type="SAM" id="MobiDB-lite"/>
    </source>
</evidence>